<keyword evidence="12" id="KW-1185">Reference proteome</keyword>
<evidence type="ECO:0000256" key="9">
    <source>
        <dbReference type="ARBA" id="ARBA00047356"/>
    </source>
</evidence>
<evidence type="ECO:0000256" key="6">
    <source>
        <dbReference type="ARBA" id="ARBA00022840"/>
    </source>
</evidence>
<dbReference type="InterPro" id="IPR003439">
    <property type="entry name" value="ABC_transporter-like_ATP-bd"/>
</dbReference>
<evidence type="ECO:0000256" key="2">
    <source>
        <dbReference type="ARBA" id="ARBA00005417"/>
    </source>
</evidence>
<evidence type="ECO:0000256" key="1">
    <source>
        <dbReference type="ARBA" id="ARBA00004417"/>
    </source>
</evidence>
<evidence type="ECO:0000313" key="12">
    <source>
        <dbReference type="Proteomes" id="UP001149719"/>
    </source>
</evidence>
<dbReference type="EC" id="7.4.2.9" evidence="8"/>
<keyword evidence="3" id="KW-0813">Transport</keyword>
<dbReference type="NCBIfam" id="TIGR01727">
    <property type="entry name" value="oligo_HPY"/>
    <property type="match status" value="1"/>
</dbReference>
<dbReference type="Gene3D" id="3.40.50.300">
    <property type="entry name" value="P-loop containing nucleotide triphosphate hydrolases"/>
    <property type="match status" value="1"/>
</dbReference>
<feature type="domain" description="ABC transporter" evidence="10">
    <location>
        <begin position="6"/>
        <end position="254"/>
    </location>
</feature>
<evidence type="ECO:0000256" key="5">
    <source>
        <dbReference type="ARBA" id="ARBA00022741"/>
    </source>
</evidence>
<comment type="subcellular location">
    <subcellularLocation>
        <location evidence="1">Cell inner membrane</location>
        <topology evidence="1">Peripheral membrane protein</topology>
    </subcellularLocation>
</comment>
<dbReference type="Pfam" id="PF00005">
    <property type="entry name" value="ABC_tran"/>
    <property type="match status" value="1"/>
</dbReference>
<dbReference type="Pfam" id="PF08352">
    <property type="entry name" value="oligo_HPY"/>
    <property type="match status" value="1"/>
</dbReference>
<keyword evidence="5" id="KW-0547">Nucleotide-binding</keyword>
<keyword evidence="6 11" id="KW-0067">ATP-binding</keyword>
<proteinExistence type="inferred from homology"/>
<dbReference type="InterPro" id="IPR013563">
    <property type="entry name" value="Oligopep_ABC_C"/>
</dbReference>
<dbReference type="InterPro" id="IPR027417">
    <property type="entry name" value="P-loop_NTPase"/>
</dbReference>
<dbReference type="PROSITE" id="PS50893">
    <property type="entry name" value="ABC_TRANSPORTER_2"/>
    <property type="match status" value="1"/>
</dbReference>
<dbReference type="Proteomes" id="UP001149719">
    <property type="component" value="Unassembled WGS sequence"/>
</dbReference>
<comment type="caution">
    <text evidence="11">The sequence shown here is derived from an EMBL/GenBank/DDBJ whole genome shotgun (WGS) entry which is preliminary data.</text>
</comment>
<evidence type="ECO:0000259" key="10">
    <source>
        <dbReference type="PROSITE" id="PS50893"/>
    </source>
</evidence>
<dbReference type="PANTHER" id="PTHR43297:SF2">
    <property type="entry name" value="DIPEPTIDE TRANSPORT ATP-BINDING PROTEIN DPPD"/>
    <property type="match status" value="1"/>
</dbReference>
<protein>
    <recommendedName>
        <fullName evidence="8">ABC-type dipeptide transporter</fullName>
        <ecNumber evidence="8">7.4.2.9</ecNumber>
    </recommendedName>
</protein>
<dbReference type="InterPro" id="IPR003593">
    <property type="entry name" value="AAA+_ATPase"/>
</dbReference>
<dbReference type="EMBL" id="JAPUBN010000019">
    <property type="protein sequence ID" value="MCZ2722745.1"/>
    <property type="molecule type" value="Genomic_DNA"/>
</dbReference>
<accession>A0ABT4JWX0</accession>
<sequence>MDLLDVRNLNVNFQLKREDLAALIDINFSLKHGERIAFVGESGAGKSILGFSIVNLISRPGYIKSGSIKLNGNELSHLSNRQMRHIRGKRIAMIFQDPMMTLNPVLTVGEQMVEAIRSHTDLRKKEAKNLAIAKLAQVQIASPENRFNQYPHELSGGMRQRVIIAIALLLKPDIIIADEPTTALDVTIQAEILELLKHICDDNNVALILISHDLGVVSRVAERTIVMYAGRIVEQGPTLEIINDPQHPYTQGLLNALPQMSLPGHRLNQIEGAMPSLNDRPKGCAFHTRCPYVMDKCKQKQPDSLYNGVSHVACFMVEDMMKEISDESYDFDEGDGPDNGAYLLSISQQKGDV</sequence>
<keyword evidence="7" id="KW-0472">Membrane</keyword>
<dbReference type="SUPFAM" id="SSF52540">
    <property type="entry name" value="P-loop containing nucleoside triphosphate hydrolases"/>
    <property type="match status" value="1"/>
</dbReference>
<dbReference type="GO" id="GO:0005524">
    <property type="term" value="F:ATP binding"/>
    <property type="evidence" value="ECO:0007669"/>
    <property type="project" value="UniProtKB-KW"/>
</dbReference>
<evidence type="ECO:0000256" key="3">
    <source>
        <dbReference type="ARBA" id="ARBA00022448"/>
    </source>
</evidence>
<reference evidence="11" key="1">
    <citation type="submission" date="2022-12" db="EMBL/GenBank/DDBJ databases">
        <title>Marinomonas 15G1-11 sp. nov, isolated from marine algae.</title>
        <authorList>
            <person name="Butt M."/>
            <person name="Choi D.G."/>
            <person name="Kim J.M."/>
            <person name="Lee J.K."/>
            <person name="Baek J.H."/>
            <person name="Jeon C.O."/>
        </authorList>
    </citation>
    <scope>NUCLEOTIDE SEQUENCE</scope>
    <source>
        <strain evidence="11">15G1-11</strain>
    </source>
</reference>
<gene>
    <name evidence="11" type="ORF">O1D97_14280</name>
</gene>
<dbReference type="CDD" id="cd03257">
    <property type="entry name" value="ABC_NikE_OppD_transporters"/>
    <property type="match status" value="1"/>
</dbReference>
<dbReference type="PANTHER" id="PTHR43297">
    <property type="entry name" value="OLIGOPEPTIDE TRANSPORT ATP-BINDING PROTEIN APPD"/>
    <property type="match status" value="1"/>
</dbReference>
<evidence type="ECO:0000256" key="4">
    <source>
        <dbReference type="ARBA" id="ARBA00022475"/>
    </source>
</evidence>
<dbReference type="InterPro" id="IPR050388">
    <property type="entry name" value="ABC_Ni/Peptide_Import"/>
</dbReference>
<comment type="catalytic activity">
    <reaction evidence="9">
        <text>a dipeptide(out) + ATP + H2O = a dipeptide(in) + ADP + phosphate + H(+)</text>
        <dbReference type="Rhea" id="RHEA:23120"/>
        <dbReference type="ChEBI" id="CHEBI:15377"/>
        <dbReference type="ChEBI" id="CHEBI:15378"/>
        <dbReference type="ChEBI" id="CHEBI:30616"/>
        <dbReference type="ChEBI" id="CHEBI:43474"/>
        <dbReference type="ChEBI" id="CHEBI:90799"/>
        <dbReference type="ChEBI" id="CHEBI:456216"/>
        <dbReference type="EC" id="7.4.2.9"/>
    </reaction>
</comment>
<keyword evidence="4" id="KW-1003">Cell membrane</keyword>
<name>A0ABT4JWX0_9GAMM</name>
<dbReference type="RefSeq" id="WP_269126630.1">
    <property type="nucleotide sequence ID" value="NZ_JAPUBN010000019.1"/>
</dbReference>
<dbReference type="SMART" id="SM00382">
    <property type="entry name" value="AAA"/>
    <property type="match status" value="1"/>
</dbReference>
<evidence type="ECO:0000256" key="8">
    <source>
        <dbReference type="ARBA" id="ARBA00038852"/>
    </source>
</evidence>
<evidence type="ECO:0000313" key="11">
    <source>
        <dbReference type="EMBL" id="MCZ2722745.1"/>
    </source>
</evidence>
<dbReference type="PROSITE" id="PS00211">
    <property type="entry name" value="ABC_TRANSPORTER_1"/>
    <property type="match status" value="1"/>
</dbReference>
<comment type="similarity">
    <text evidence="2">Belongs to the ABC transporter superfamily.</text>
</comment>
<dbReference type="InterPro" id="IPR017871">
    <property type="entry name" value="ABC_transporter-like_CS"/>
</dbReference>
<evidence type="ECO:0000256" key="7">
    <source>
        <dbReference type="ARBA" id="ARBA00023136"/>
    </source>
</evidence>
<organism evidence="11 12">
    <name type="scientific">Marinomonas phaeophyticola</name>
    <dbReference type="NCBI Taxonomy" id="3004091"/>
    <lineage>
        <taxon>Bacteria</taxon>
        <taxon>Pseudomonadati</taxon>
        <taxon>Pseudomonadota</taxon>
        <taxon>Gammaproteobacteria</taxon>
        <taxon>Oceanospirillales</taxon>
        <taxon>Oceanospirillaceae</taxon>
        <taxon>Marinomonas</taxon>
    </lineage>
</organism>